<keyword evidence="3" id="KW-0560">Oxidoreductase</keyword>
<dbReference type="GO" id="GO:0016491">
    <property type="term" value="F:oxidoreductase activity"/>
    <property type="evidence" value="ECO:0007669"/>
    <property type="project" value="UniProtKB-KW"/>
</dbReference>
<evidence type="ECO:0000313" key="8">
    <source>
        <dbReference type="Proteomes" id="UP001198026"/>
    </source>
</evidence>
<dbReference type="PANTHER" id="PTHR43035">
    <property type="entry name" value="FATTY ACID REPRESSION MUTANT PROTEIN 2-RELATED"/>
    <property type="match status" value="1"/>
</dbReference>
<protein>
    <submittedName>
        <fullName evidence="5 6">Nitroreductase</fullName>
    </submittedName>
</protein>
<evidence type="ECO:0000259" key="4">
    <source>
        <dbReference type="Pfam" id="PF00881"/>
    </source>
</evidence>
<dbReference type="AlphaFoldDB" id="A0AAW4X3N7"/>
<dbReference type="EMBL" id="JAJGWB010000079">
    <property type="protein sequence ID" value="MCC4476986.1"/>
    <property type="molecule type" value="Genomic_DNA"/>
</dbReference>
<evidence type="ECO:0000313" key="5">
    <source>
        <dbReference type="EMBL" id="MCC4476986.1"/>
    </source>
</evidence>
<evidence type="ECO:0000256" key="1">
    <source>
        <dbReference type="ARBA" id="ARBA00004496"/>
    </source>
</evidence>
<dbReference type="FunFam" id="3.40.109.10:FF:000001">
    <property type="entry name" value="Nitroreductase family"/>
    <property type="match status" value="1"/>
</dbReference>
<evidence type="ECO:0000256" key="2">
    <source>
        <dbReference type="ARBA" id="ARBA00022490"/>
    </source>
</evidence>
<evidence type="ECO:0000313" key="7">
    <source>
        <dbReference type="Proteomes" id="UP000587270"/>
    </source>
</evidence>
<keyword evidence="2" id="KW-0963">Cytoplasm</keyword>
<feature type="domain" description="Nitroreductase" evidence="4">
    <location>
        <begin position="11"/>
        <end position="178"/>
    </location>
</feature>
<dbReference type="GO" id="GO:0005737">
    <property type="term" value="C:cytoplasm"/>
    <property type="evidence" value="ECO:0007669"/>
    <property type="project" value="UniProtKB-SubCell"/>
</dbReference>
<accession>A0AAW4X3N7</accession>
<gene>
    <name evidence="6" type="ORF">HF865_09870</name>
    <name evidence="5" type="ORF">LMB76_01870</name>
</gene>
<dbReference type="Proteomes" id="UP001198026">
    <property type="component" value="Unassembled WGS sequence"/>
</dbReference>
<comment type="subcellular location">
    <subcellularLocation>
        <location evidence="1">Cytoplasm</location>
    </subcellularLocation>
</comment>
<reference evidence="6 7" key="1">
    <citation type="submission" date="2020-04" db="EMBL/GenBank/DDBJ databases">
        <authorList>
            <person name="Hitch T.C.A."/>
            <person name="Wylensek D."/>
            <person name="Clavel T."/>
        </authorList>
    </citation>
    <scope>NUCLEOTIDE SEQUENCE [LARGE SCALE GENOMIC DNA]</scope>
    <source>
        <strain evidence="6 7">WCA-386-APC-4I</strain>
    </source>
</reference>
<evidence type="ECO:0000256" key="3">
    <source>
        <dbReference type="ARBA" id="ARBA00023002"/>
    </source>
</evidence>
<reference evidence="5" key="2">
    <citation type="submission" date="2021-10" db="EMBL/GenBank/DDBJ databases">
        <title>Evolutionary history and lifestyle of the vertebrate symbiont Limosilactobacillus reuteri.</title>
        <authorList>
            <person name="Zheng J."/>
            <person name="Li F."/>
            <person name="Gaenzle M."/>
            <person name="Walter J."/>
        </authorList>
    </citation>
    <scope>NUCLEOTIDE SEQUENCE</scope>
    <source>
        <strain evidence="5">GQ_1_3_1</strain>
    </source>
</reference>
<dbReference type="InterPro" id="IPR000415">
    <property type="entry name" value="Nitroreductase-like"/>
</dbReference>
<dbReference type="RefSeq" id="WP_085719877.1">
    <property type="nucleotide sequence ID" value="NZ_CP065331.1"/>
</dbReference>
<dbReference type="EMBL" id="JABAFN010000054">
    <property type="protein sequence ID" value="NME22976.1"/>
    <property type="molecule type" value="Genomic_DNA"/>
</dbReference>
<dbReference type="SUPFAM" id="SSF55469">
    <property type="entry name" value="FMN-dependent nitroreductase-like"/>
    <property type="match status" value="1"/>
</dbReference>
<organism evidence="5 8">
    <name type="scientific">Limosilactobacillus reuteri</name>
    <name type="common">Lactobacillus reuteri</name>
    <dbReference type="NCBI Taxonomy" id="1598"/>
    <lineage>
        <taxon>Bacteria</taxon>
        <taxon>Bacillati</taxon>
        <taxon>Bacillota</taxon>
        <taxon>Bacilli</taxon>
        <taxon>Lactobacillales</taxon>
        <taxon>Lactobacillaceae</taxon>
        <taxon>Limosilactobacillus</taxon>
    </lineage>
</organism>
<dbReference type="Pfam" id="PF00881">
    <property type="entry name" value="Nitroreductase"/>
    <property type="match status" value="1"/>
</dbReference>
<evidence type="ECO:0000313" key="6">
    <source>
        <dbReference type="EMBL" id="NME22976.1"/>
    </source>
</evidence>
<dbReference type="InterPro" id="IPR029479">
    <property type="entry name" value="Nitroreductase"/>
</dbReference>
<dbReference type="GO" id="GO:0034599">
    <property type="term" value="P:cellular response to oxidative stress"/>
    <property type="evidence" value="ECO:0007669"/>
    <property type="project" value="InterPro"/>
</dbReference>
<dbReference type="Proteomes" id="UP000587270">
    <property type="component" value="Unassembled WGS sequence"/>
</dbReference>
<dbReference type="CDD" id="cd02140">
    <property type="entry name" value="Frm2-like"/>
    <property type="match status" value="1"/>
</dbReference>
<dbReference type="InterPro" id="IPR033877">
    <property type="entry name" value="Frm2/Hbn1"/>
</dbReference>
<comment type="caution">
    <text evidence="5">The sequence shown here is derived from an EMBL/GenBank/DDBJ whole genome shotgun (WGS) entry which is preliminary data.</text>
</comment>
<dbReference type="PANTHER" id="PTHR43035:SF1">
    <property type="entry name" value="FATTY ACID REPRESSION MUTANT PROTEIN 2-RELATED"/>
    <property type="match status" value="1"/>
</dbReference>
<sequence>METQFNQLSTKRRSIYNLGKNINIADKGLFSVIKQAVRNSPSAFNSQSVRTVVLLGNKSDKVWDITEKALEKIAKDPQSFDETKEKIASFRAGYGTILFLTDTTTVHKLENDFPPYAENFADWAEQSIGGTQQAVWTALAELNIGASLQHYNPLIDDEIHKEFSLPNSWKLRAEMPFGSIESPAGSKDFLSEDKVFKFFK</sequence>
<dbReference type="Gene3D" id="3.40.109.10">
    <property type="entry name" value="NADH Oxidase"/>
    <property type="match status" value="1"/>
</dbReference>
<name>A0AAW4X3N7_LIMRT</name>
<proteinExistence type="predicted"/>